<dbReference type="Gene3D" id="3.60.15.10">
    <property type="entry name" value="Ribonuclease Z/Hydroxyacylglutathione hydrolase-like"/>
    <property type="match status" value="1"/>
</dbReference>
<gene>
    <name evidence="2" type="ORF">HNQ94_002249</name>
</gene>
<dbReference type="SUPFAM" id="SSF56281">
    <property type="entry name" value="Metallo-hydrolase/oxidoreductase"/>
    <property type="match status" value="1"/>
</dbReference>
<protein>
    <submittedName>
        <fullName evidence="2">Glyoxylase-like metal-dependent hydrolase (Beta-lactamase superfamily II)</fullName>
    </submittedName>
</protein>
<dbReference type="Proteomes" id="UP000581688">
    <property type="component" value="Unassembled WGS sequence"/>
</dbReference>
<dbReference type="InterPro" id="IPR050855">
    <property type="entry name" value="NDM-1-like"/>
</dbReference>
<keyword evidence="2" id="KW-0378">Hydrolase</keyword>
<sequence>MRVLQEGHLYQITFMPNFFPVSCYLVEEKDGLTLIDAALPYSMKGILQTANKIGKRINRIVLTHGHGDHVGALDALKEQLPDVPVYISARDNRLLAGDRSLDEHEANKPIRGGVPKKVKTRADILLKDGDEIGSLLTISSPGHTPGSMSFLDSRTHALIVGDAFQTKGGLAVTGQMRPLFPFPAMATWDKQKAVESAKKLVACKPTILAVGHGKMIKNPISLLEKAVEEAEKRNKEN</sequence>
<organism evidence="2 3">
    <name type="scientific">Salirhabdus euzebyi</name>
    <dbReference type="NCBI Taxonomy" id="394506"/>
    <lineage>
        <taxon>Bacteria</taxon>
        <taxon>Bacillati</taxon>
        <taxon>Bacillota</taxon>
        <taxon>Bacilli</taxon>
        <taxon>Bacillales</taxon>
        <taxon>Bacillaceae</taxon>
        <taxon>Salirhabdus</taxon>
    </lineage>
</organism>
<evidence type="ECO:0000313" key="2">
    <source>
        <dbReference type="EMBL" id="MBB6453798.1"/>
    </source>
</evidence>
<dbReference type="InterPro" id="IPR001279">
    <property type="entry name" value="Metallo-B-lactamas"/>
</dbReference>
<dbReference type="Pfam" id="PF00753">
    <property type="entry name" value="Lactamase_B"/>
    <property type="match status" value="1"/>
</dbReference>
<dbReference type="RefSeq" id="WP_174496654.1">
    <property type="nucleotide sequence ID" value="NZ_CADDWK010000008.1"/>
</dbReference>
<reference evidence="2 3" key="1">
    <citation type="submission" date="2020-08" db="EMBL/GenBank/DDBJ databases">
        <title>Genomic Encyclopedia of Type Strains, Phase IV (KMG-IV): sequencing the most valuable type-strain genomes for metagenomic binning, comparative biology and taxonomic classification.</title>
        <authorList>
            <person name="Goeker M."/>
        </authorList>
    </citation>
    <scope>NUCLEOTIDE SEQUENCE [LARGE SCALE GENOMIC DNA]</scope>
    <source>
        <strain evidence="2 3">DSM 19612</strain>
    </source>
</reference>
<dbReference type="AlphaFoldDB" id="A0A841Q5W8"/>
<dbReference type="PANTHER" id="PTHR42951">
    <property type="entry name" value="METALLO-BETA-LACTAMASE DOMAIN-CONTAINING"/>
    <property type="match status" value="1"/>
</dbReference>
<dbReference type="CDD" id="cd07721">
    <property type="entry name" value="yflN-like_MBL-fold"/>
    <property type="match status" value="1"/>
</dbReference>
<dbReference type="SMART" id="SM00849">
    <property type="entry name" value="Lactamase_B"/>
    <property type="match status" value="1"/>
</dbReference>
<name>A0A841Q5W8_9BACI</name>
<dbReference type="PANTHER" id="PTHR42951:SF9">
    <property type="entry name" value="METAL-DEPENDENT HYDROLASE"/>
    <property type="match status" value="1"/>
</dbReference>
<accession>A0A841Q5W8</accession>
<comment type="caution">
    <text evidence="2">The sequence shown here is derived from an EMBL/GenBank/DDBJ whole genome shotgun (WGS) entry which is preliminary data.</text>
</comment>
<evidence type="ECO:0000313" key="3">
    <source>
        <dbReference type="Proteomes" id="UP000581688"/>
    </source>
</evidence>
<dbReference type="EMBL" id="JACHGH010000006">
    <property type="protein sequence ID" value="MBB6453798.1"/>
    <property type="molecule type" value="Genomic_DNA"/>
</dbReference>
<keyword evidence="3" id="KW-1185">Reference proteome</keyword>
<proteinExistence type="predicted"/>
<evidence type="ECO:0000259" key="1">
    <source>
        <dbReference type="SMART" id="SM00849"/>
    </source>
</evidence>
<feature type="domain" description="Metallo-beta-lactamase" evidence="1">
    <location>
        <begin position="20"/>
        <end position="212"/>
    </location>
</feature>
<dbReference type="GO" id="GO:0016787">
    <property type="term" value="F:hydrolase activity"/>
    <property type="evidence" value="ECO:0007669"/>
    <property type="project" value="UniProtKB-KW"/>
</dbReference>
<dbReference type="InterPro" id="IPR036866">
    <property type="entry name" value="RibonucZ/Hydroxyglut_hydro"/>
</dbReference>